<dbReference type="AlphaFoldDB" id="A0A6G0YFG1"/>
<proteinExistence type="predicted"/>
<organism evidence="1 2">
    <name type="scientific">Aphis craccivora</name>
    <name type="common">Cowpea aphid</name>
    <dbReference type="NCBI Taxonomy" id="307492"/>
    <lineage>
        <taxon>Eukaryota</taxon>
        <taxon>Metazoa</taxon>
        <taxon>Ecdysozoa</taxon>
        <taxon>Arthropoda</taxon>
        <taxon>Hexapoda</taxon>
        <taxon>Insecta</taxon>
        <taxon>Pterygota</taxon>
        <taxon>Neoptera</taxon>
        <taxon>Paraneoptera</taxon>
        <taxon>Hemiptera</taxon>
        <taxon>Sternorrhyncha</taxon>
        <taxon>Aphidomorpha</taxon>
        <taxon>Aphidoidea</taxon>
        <taxon>Aphididae</taxon>
        <taxon>Aphidini</taxon>
        <taxon>Aphis</taxon>
        <taxon>Aphis</taxon>
    </lineage>
</organism>
<comment type="caution">
    <text evidence="1">The sequence shown here is derived from an EMBL/GenBank/DDBJ whole genome shotgun (WGS) entry which is preliminary data.</text>
</comment>
<accession>A0A6G0YFG1</accession>
<reference evidence="1 2" key="1">
    <citation type="submission" date="2019-08" db="EMBL/GenBank/DDBJ databases">
        <title>Whole genome of Aphis craccivora.</title>
        <authorList>
            <person name="Voronova N.V."/>
            <person name="Shulinski R.S."/>
            <person name="Bandarenka Y.V."/>
            <person name="Zhorov D.G."/>
            <person name="Warner D."/>
        </authorList>
    </citation>
    <scope>NUCLEOTIDE SEQUENCE [LARGE SCALE GENOMIC DNA]</scope>
    <source>
        <strain evidence="1">180601</strain>
        <tissue evidence="1">Whole Body</tissue>
    </source>
</reference>
<sequence>MAWISYLAADSMNMFHKKNSCDHTFQRTELILVLFYNYIKNRFCRKLVYQRFSNCAPRILSKRLEQLELYYKNLKEHLNVLFELTKNFYNLLFIPFSGKLRFITYKMVKLKNIVPKPTMKIVYFALYRSNFQYGIMASGGLRDIILNTLVVNQNNIIMLFLLYLTIILTPYLQHKLYKLTGGSLCSEFHPSKITCYLGQSAFKKLLKALVAAYAVAVCRKKKFLRKIESYEKNFRTSQNNAPISNFGGGFRWKSEYPWYIIEVKNKHFPTFFKKSDRKTGIFTKNHVDKKILDDQKNLKI</sequence>
<gene>
    <name evidence="1" type="ORF">FWK35_00019127</name>
</gene>
<dbReference type="Proteomes" id="UP000478052">
    <property type="component" value="Unassembled WGS sequence"/>
</dbReference>
<evidence type="ECO:0000313" key="1">
    <source>
        <dbReference type="EMBL" id="KAF0754744.1"/>
    </source>
</evidence>
<evidence type="ECO:0000313" key="2">
    <source>
        <dbReference type="Proteomes" id="UP000478052"/>
    </source>
</evidence>
<keyword evidence="2" id="KW-1185">Reference proteome</keyword>
<name>A0A6G0YFG1_APHCR</name>
<protein>
    <submittedName>
        <fullName evidence="1">Uncharacterized protein</fullName>
    </submittedName>
</protein>
<dbReference type="EMBL" id="VUJU01004325">
    <property type="protein sequence ID" value="KAF0754744.1"/>
    <property type="molecule type" value="Genomic_DNA"/>
</dbReference>